<protein>
    <recommendedName>
        <fullName evidence="3">PKD domain-containing protein</fullName>
    </recommendedName>
</protein>
<accession>A0ABQ6IBX6</accession>
<organism evidence="1 2">
    <name type="scientific">Demequina litorisediminis</name>
    <dbReference type="NCBI Taxonomy" id="1849022"/>
    <lineage>
        <taxon>Bacteria</taxon>
        <taxon>Bacillati</taxon>
        <taxon>Actinomycetota</taxon>
        <taxon>Actinomycetes</taxon>
        <taxon>Micrococcales</taxon>
        <taxon>Demequinaceae</taxon>
        <taxon>Demequina</taxon>
    </lineage>
</organism>
<evidence type="ECO:0000313" key="1">
    <source>
        <dbReference type="EMBL" id="GMA35240.1"/>
    </source>
</evidence>
<dbReference type="Proteomes" id="UP001157125">
    <property type="component" value="Unassembled WGS sequence"/>
</dbReference>
<sequence length="327" mass="33532">MHDESVLSAGVVVSAASRMQIDDGSVVDNPESVWVGYEAPYFEAAVGWQDGDGITTTTVPLLLRSGEVVGVGVAEGSAGGGAGGDVEATQFWTPLPRDCPEGTEPGFLLDGHYQPVLVIQVWSASLQDALATIVVSAGDVEYTGAQGLNPVEIPEGLASVEVVTLVGGFACDATLDAAEVTAGDNLGDVAGVGAAAPIPDQIETGRLYGYGDDALVGGYPAPLGPDAGPAVEEFGGEPARLVLSAGEDRWVFDATWSERDDLPYDDAGWFVALSQVWDCGSPDLIEPGDYEARLIYSGADGDEVGTATLTDVTVVSGVPSIPELAGE</sequence>
<reference evidence="2" key="1">
    <citation type="journal article" date="2019" name="Int. J. Syst. Evol. Microbiol.">
        <title>The Global Catalogue of Microorganisms (GCM) 10K type strain sequencing project: providing services to taxonomists for standard genome sequencing and annotation.</title>
        <authorList>
            <consortium name="The Broad Institute Genomics Platform"/>
            <consortium name="The Broad Institute Genome Sequencing Center for Infectious Disease"/>
            <person name="Wu L."/>
            <person name="Ma J."/>
        </authorList>
    </citation>
    <scope>NUCLEOTIDE SEQUENCE [LARGE SCALE GENOMIC DNA]</scope>
    <source>
        <strain evidence="2">NBRC 112299</strain>
    </source>
</reference>
<name>A0ABQ6IBX6_9MICO</name>
<keyword evidence="2" id="KW-1185">Reference proteome</keyword>
<comment type="caution">
    <text evidence="1">The sequence shown here is derived from an EMBL/GenBank/DDBJ whole genome shotgun (WGS) entry which is preliminary data.</text>
</comment>
<gene>
    <name evidence="1" type="ORF">GCM10025876_14440</name>
</gene>
<dbReference type="EMBL" id="BSUN01000001">
    <property type="protein sequence ID" value="GMA35240.1"/>
    <property type="molecule type" value="Genomic_DNA"/>
</dbReference>
<evidence type="ECO:0000313" key="2">
    <source>
        <dbReference type="Proteomes" id="UP001157125"/>
    </source>
</evidence>
<proteinExistence type="predicted"/>
<evidence type="ECO:0008006" key="3">
    <source>
        <dbReference type="Google" id="ProtNLM"/>
    </source>
</evidence>